<comment type="caution">
    <text evidence="1">The sequence shown here is derived from an EMBL/GenBank/DDBJ whole genome shotgun (WGS) entry which is preliminary data.</text>
</comment>
<evidence type="ECO:0000313" key="1">
    <source>
        <dbReference type="EMBL" id="KAB8123107.1"/>
    </source>
</evidence>
<evidence type="ECO:0008006" key="3">
    <source>
        <dbReference type="Google" id="ProtNLM"/>
    </source>
</evidence>
<organism evidence="1 2">
    <name type="scientific">Komagataeibacter medellinensis</name>
    <dbReference type="NCBI Taxonomy" id="1177712"/>
    <lineage>
        <taxon>Bacteria</taxon>
        <taxon>Pseudomonadati</taxon>
        <taxon>Pseudomonadota</taxon>
        <taxon>Alphaproteobacteria</taxon>
        <taxon>Acetobacterales</taxon>
        <taxon>Acetobacteraceae</taxon>
        <taxon>Komagataeibacter</taxon>
    </lineage>
</organism>
<dbReference type="RefSeq" id="WP_153467723.1">
    <property type="nucleotide sequence ID" value="NZ_QYAZ01000001.1"/>
</dbReference>
<dbReference type="Proteomes" id="UP000427842">
    <property type="component" value="Unassembled WGS sequence"/>
</dbReference>
<sequence length="166" mass="16536">MTTDSNTPQNYILYRTRALGWQAVGYVIVAMQLTAEQATGAPAGFAYTLDTAGAYPDGSLYRVPATAYALSGAATATAGTALTLDLTPDNYGPKTETLVTLSDGGAGGTFSSGTVTFGAGIKTPQAVTYTPKAAGTVTISATNNGGLTDPASLEIVVNAAAAAAAT</sequence>
<accession>A0ABQ6VSE3</accession>
<dbReference type="EMBL" id="QYAZ01000001">
    <property type="protein sequence ID" value="KAB8123107.1"/>
    <property type="molecule type" value="Genomic_DNA"/>
</dbReference>
<gene>
    <name evidence="1" type="ORF">D3W54_01420</name>
</gene>
<proteinExistence type="predicted"/>
<name>A0ABQ6VSE3_9PROT</name>
<reference evidence="1 2" key="1">
    <citation type="submission" date="2018-09" db="EMBL/GenBank/DDBJ databases">
        <title>Genome sequence and characterization of the bcs clusters for the production of nanocellulose from the low pH resistant strain Komagataeibacter medellinensis ID13488.</title>
        <authorList>
            <person name="Hernandez-Arriaga A.M."/>
            <person name="Del Cerro C."/>
            <person name="Urbina L."/>
            <person name="Eceiza A."/>
            <person name="Retegi A."/>
            <person name="Prieto M.A."/>
        </authorList>
    </citation>
    <scope>NUCLEOTIDE SEQUENCE [LARGE SCALE GENOMIC DNA]</scope>
    <source>
        <strain evidence="1 2">ID13488</strain>
    </source>
</reference>
<evidence type="ECO:0000313" key="2">
    <source>
        <dbReference type="Proteomes" id="UP000427842"/>
    </source>
</evidence>
<protein>
    <recommendedName>
        <fullName evidence="3">Calx-beta domain-containing protein</fullName>
    </recommendedName>
</protein>
<keyword evidence="2" id="KW-1185">Reference proteome</keyword>